<evidence type="ECO:0000256" key="2">
    <source>
        <dbReference type="ARBA" id="ARBA00022759"/>
    </source>
</evidence>
<dbReference type="AlphaFoldDB" id="A0A409W2Q4"/>
<evidence type="ECO:0000256" key="4">
    <source>
        <dbReference type="ARBA" id="ARBA00022884"/>
    </source>
</evidence>
<gene>
    <name evidence="8" type="ORF">CVT24_012802</name>
</gene>
<evidence type="ECO:0000256" key="5">
    <source>
        <dbReference type="PROSITE-ProRule" id="PRU00266"/>
    </source>
</evidence>
<dbReference type="GO" id="GO:0003723">
    <property type="term" value="F:RNA binding"/>
    <property type="evidence" value="ECO:0007669"/>
    <property type="project" value="UniProtKB-UniRule"/>
</dbReference>
<sequence length="394" mass="42861">MALRLLSLQSTGISTHSHLVPRFFPPSARLSAKSSTSASLNLQSAPMSLKPDFGKDGALFPPLPEIKSTAIRLQVFTHRSYFARPTHVFEDHPDDLSPDNEKYPKISTLTLPPTYLRIPRLEHLGDTVLGMTITQLLMELYPGLRVGPSTKIRAMIVGNATLAEISLKYKLPDRLRLHPAQAITLRASTNIQADVFESFIGGLYLDQGLDVVRDWARKLFPPYAVAAYELTRQQHGLPPMPPSFGNGYPSSTFSCPPMAMARTSSSTGSLPSPVGGTQGTISGAYLLPEPGEIIYTTPTTGHLALFNQHLQKANRQIEWIYSDGSEAAFAANGGYADVGLPEGSVIRGTNTTPVWYVKVVVDGVYFGRGRGNTKKAARNEAAKEGLAKLGIMVW</sequence>
<dbReference type="Gene3D" id="1.10.1520.10">
    <property type="entry name" value="Ribonuclease III domain"/>
    <property type="match status" value="1"/>
</dbReference>
<reference evidence="8 9" key="1">
    <citation type="journal article" date="2018" name="Evol. Lett.">
        <title>Horizontal gene cluster transfer increased hallucinogenic mushroom diversity.</title>
        <authorList>
            <person name="Reynolds H.T."/>
            <person name="Vijayakumar V."/>
            <person name="Gluck-Thaler E."/>
            <person name="Korotkin H.B."/>
            <person name="Matheny P.B."/>
            <person name="Slot J.C."/>
        </authorList>
    </citation>
    <scope>NUCLEOTIDE SEQUENCE [LARGE SCALE GENOMIC DNA]</scope>
    <source>
        <strain evidence="8 9">2629</strain>
    </source>
</reference>
<dbReference type="Proteomes" id="UP000284842">
    <property type="component" value="Unassembled WGS sequence"/>
</dbReference>
<dbReference type="Pfam" id="PF00035">
    <property type="entry name" value="dsrm"/>
    <property type="match status" value="1"/>
</dbReference>
<organism evidence="8 9">
    <name type="scientific">Panaeolus cyanescens</name>
    <dbReference type="NCBI Taxonomy" id="181874"/>
    <lineage>
        <taxon>Eukaryota</taxon>
        <taxon>Fungi</taxon>
        <taxon>Dikarya</taxon>
        <taxon>Basidiomycota</taxon>
        <taxon>Agaricomycotina</taxon>
        <taxon>Agaricomycetes</taxon>
        <taxon>Agaricomycetidae</taxon>
        <taxon>Agaricales</taxon>
        <taxon>Agaricineae</taxon>
        <taxon>Galeropsidaceae</taxon>
        <taxon>Panaeolus</taxon>
    </lineage>
</organism>
<comment type="caution">
    <text evidence="8">The sequence shown here is derived from an EMBL/GenBank/DDBJ whole genome shotgun (WGS) entry which is preliminary data.</text>
</comment>
<dbReference type="STRING" id="181874.A0A409W2Q4"/>
<dbReference type="GO" id="GO:0004525">
    <property type="term" value="F:ribonuclease III activity"/>
    <property type="evidence" value="ECO:0007669"/>
    <property type="project" value="InterPro"/>
</dbReference>
<dbReference type="InterPro" id="IPR036389">
    <property type="entry name" value="RNase_III_sf"/>
</dbReference>
<dbReference type="EMBL" id="NHTK01005852">
    <property type="protein sequence ID" value="PPQ72776.1"/>
    <property type="molecule type" value="Genomic_DNA"/>
</dbReference>
<dbReference type="GO" id="GO:0005654">
    <property type="term" value="C:nucleoplasm"/>
    <property type="evidence" value="ECO:0007669"/>
    <property type="project" value="TreeGrafter"/>
</dbReference>
<keyword evidence="4 5" id="KW-0694">RNA-binding</keyword>
<keyword evidence="1" id="KW-0540">Nuclease</keyword>
<evidence type="ECO:0000259" key="7">
    <source>
        <dbReference type="PROSITE" id="PS50142"/>
    </source>
</evidence>
<protein>
    <recommendedName>
        <fullName evidence="10">RNase III domain-containing protein</fullName>
    </recommendedName>
</protein>
<keyword evidence="9" id="KW-1185">Reference proteome</keyword>
<evidence type="ECO:0008006" key="10">
    <source>
        <dbReference type="Google" id="ProtNLM"/>
    </source>
</evidence>
<dbReference type="SUPFAM" id="SSF54768">
    <property type="entry name" value="dsRNA-binding domain-like"/>
    <property type="match status" value="1"/>
</dbReference>
<dbReference type="PANTHER" id="PTHR11207:SF0">
    <property type="entry name" value="RIBONUCLEASE 3"/>
    <property type="match status" value="1"/>
</dbReference>
<proteinExistence type="predicted"/>
<dbReference type="GO" id="GO:0006364">
    <property type="term" value="P:rRNA processing"/>
    <property type="evidence" value="ECO:0007669"/>
    <property type="project" value="TreeGrafter"/>
</dbReference>
<name>A0A409W2Q4_9AGAR</name>
<dbReference type="InParanoid" id="A0A409W2Q4"/>
<dbReference type="PANTHER" id="PTHR11207">
    <property type="entry name" value="RIBONUCLEASE III"/>
    <property type="match status" value="1"/>
</dbReference>
<dbReference type="PROSITE" id="PS50142">
    <property type="entry name" value="RNASE_3_2"/>
    <property type="match status" value="1"/>
</dbReference>
<evidence type="ECO:0000313" key="8">
    <source>
        <dbReference type="EMBL" id="PPQ72776.1"/>
    </source>
</evidence>
<dbReference type="SMART" id="SM00535">
    <property type="entry name" value="RIBOc"/>
    <property type="match status" value="1"/>
</dbReference>
<dbReference type="SUPFAM" id="SSF69065">
    <property type="entry name" value="RNase III domain-like"/>
    <property type="match status" value="1"/>
</dbReference>
<dbReference type="Gene3D" id="3.30.160.20">
    <property type="match status" value="1"/>
</dbReference>
<evidence type="ECO:0000256" key="3">
    <source>
        <dbReference type="ARBA" id="ARBA00022801"/>
    </source>
</evidence>
<dbReference type="OrthoDB" id="2392202at2759"/>
<feature type="domain" description="RNase III" evidence="7">
    <location>
        <begin position="120"/>
        <end position="208"/>
    </location>
</feature>
<evidence type="ECO:0000259" key="6">
    <source>
        <dbReference type="PROSITE" id="PS50137"/>
    </source>
</evidence>
<dbReference type="InterPro" id="IPR014720">
    <property type="entry name" value="dsRBD_dom"/>
</dbReference>
<dbReference type="GO" id="GO:0006369">
    <property type="term" value="P:termination of RNA polymerase II transcription"/>
    <property type="evidence" value="ECO:0007669"/>
    <property type="project" value="TreeGrafter"/>
</dbReference>
<keyword evidence="2" id="KW-0255">Endonuclease</keyword>
<evidence type="ECO:0000313" key="9">
    <source>
        <dbReference type="Proteomes" id="UP000284842"/>
    </source>
</evidence>
<dbReference type="GO" id="GO:0034475">
    <property type="term" value="P:U4 snRNA 3'-end processing"/>
    <property type="evidence" value="ECO:0007669"/>
    <property type="project" value="TreeGrafter"/>
</dbReference>
<accession>A0A409W2Q4</accession>
<dbReference type="Pfam" id="PF00636">
    <property type="entry name" value="Ribonuclease_3"/>
    <property type="match status" value="1"/>
</dbReference>
<keyword evidence="3" id="KW-0378">Hydrolase</keyword>
<dbReference type="PROSITE" id="PS50137">
    <property type="entry name" value="DS_RBD"/>
    <property type="match status" value="1"/>
</dbReference>
<dbReference type="InterPro" id="IPR000999">
    <property type="entry name" value="RNase_III_dom"/>
</dbReference>
<feature type="domain" description="DRBM" evidence="6">
    <location>
        <begin position="301"/>
        <end position="391"/>
    </location>
</feature>
<evidence type="ECO:0000256" key="1">
    <source>
        <dbReference type="ARBA" id="ARBA00022722"/>
    </source>
</evidence>
<dbReference type="CDD" id="cd00593">
    <property type="entry name" value="RIBOc"/>
    <property type="match status" value="1"/>
</dbReference>